<feature type="compositionally biased region" description="Pro residues" evidence="6">
    <location>
        <begin position="47"/>
        <end position="59"/>
    </location>
</feature>
<dbReference type="GO" id="GO:0016281">
    <property type="term" value="C:eukaryotic translation initiation factor 4F complex"/>
    <property type="evidence" value="ECO:0007669"/>
    <property type="project" value="TreeGrafter"/>
</dbReference>
<evidence type="ECO:0000256" key="2">
    <source>
        <dbReference type="ARBA" id="ARBA00022540"/>
    </source>
</evidence>
<dbReference type="PANTHER" id="PTHR23253">
    <property type="entry name" value="EUKARYOTIC TRANSLATION INITIATION FACTOR 4 GAMMA"/>
    <property type="match status" value="1"/>
</dbReference>
<feature type="domain" description="W2" evidence="7">
    <location>
        <begin position="1592"/>
        <end position="1757"/>
    </location>
</feature>
<keyword evidence="10" id="KW-1185">Reference proteome</keyword>
<feature type="compositionally biased region" description="Low complexity" evidence="6">
    <location>
        <begin position="1365"/>
        <end position="1377"/>
    </location>
</feature>
<feature type="compositionally biased region" description="Polar residues" evidence="6">
    <location>
        <begin position="123"/>
        <end position="133"/>
    </location>
</feature>
<feature type="compositionally biased region" description="Acidic residues" evidence="6">
    <location>
        <begin position="1750"/>
        <end position="1769"/>
    </location>
</feature>
<dbReference type="Pfam" id="PF02854">
    <property type="entry name" value="MIF4G"/>
    <property type="match status" value="1"/>
</dbReference>
<dbReference type="SMART" id="SM00543">
    <property type="entry name" value="MIF4G"/>
    <property type="match status" value="1"/>
</dbReference>
<feature type="region of interest" description="Disordered" evidence="6">
    <location>
        <begin position="316"/>
        <end position="357"/>
    </location>
</feature>
<dbReference type="FunFam" id="1.25.40.180:FF:000068">
    <property type="entry name" value="Eukaryotic translation initiation factor 4 gamma 1-like Protein"/>
    <property type="match status" value="1"/>
</dbReference>
<feature type="region of interest" description="Disordered" evidence="6">
    <location>
        <begin position="1196"/>
        <end position="1269"/>
    </location>
</feature>
<dbReference type="SMART" id="SM00515">
    <property type="entry name" value="eIF5C"/>
    <property type="match status" value="1"/>
</dbReference>
<evidence type="ECO:0000256" key="5">
    <source>
        <dbReference type="ARBA" id="ARBA00022917"/>
    </source>
</evidence>
<feature type="domain" description="MI" evidence="8">
    <location>
        <begin position="1402"/>
        <end position="1525"/>
    </location>
</feature>
<dbReference type="Proteomes" id="UP001153712">
    <property type="component" value="Chromosome 1"/>
</dbReference>
<feature type="region of interest" description="Disordered" evidence="6">
    <location>
        <begin position="426"/>
        <end position="643"/>
    </location>
</feature>
<name>A0A9P0DFE7_PHYSR</name>
<protein>
    <submittedName>
        <fullName evidence="9">Uncharacterized protein</fullName>
    </submittedName>
</protein>
<keyword evidence="4" id="KW-0810">Translation regulation</keyword>
<feature type="region of interest" description="Disordered" evidence="6">
    <location>
        <begin position="1"/>
        <end position="88"/>
    </location>
</feature>
<evidence type="ECO:0000256" key="4">
    <source>
        <dbReference type="ARBA" id="ARBA00022845"/>
    </source>
</evidence>
<feature type="region of interest" description="Disordered" evidence="6">
    <location>
        <begin position="1304"/>
        <end position="1390"/>
    </location>
</feature>
<evidence type="ECO:0000256" key="1">
    <source>
        <dbReference type="ARBA" id="ARBA00005775"/>
    </source>
</evidence>
<keyword evidence="2" id="KW-0396">Initiation factor</keyword>
<dbReference type="InterPro" id="IPR003891">
    <property type="entry name" value="Initiation_fac_eIF4g_MI"/>
</dbReference>
<dbReference type="FunFam" id="1.25.40.180:FF:000042">
    <property type="entry name" value="Eukaryotic translation initiation factor 4 gamma"/>
    <property type="match status" value="1"/>
</dbReference>
<feature type="compositionally biased region" description="Polar residues" evidence="6">
    <location>
        <begin position="1"/>
        <end position="31"/>
    </location>
</feature>
<feature type="compositionally biased region" description="Polar residues" evidence="6">
    <location>
        <begin position="276"/>
        <end position="296"/>
    </location>
</feature>
<dbReference type="PROSITE" id="PS51366">
    <property type="entry name" value="MI"/>
    <property type="match status" value="1"/>
</dbReference>
<sequence>MSSNPKQNAAGGPQTQRYTSSPCYQPMQPVTGSEYDFFRGPEGYPVSTPPGPYAPPPPNQGGNQAPALRGPSGPPNQSSTPPNAADLKVPQIPQQASITSMYTAVRPTAGSYYPRTAGPPNQPTRMANPNTRPQQPALFTPAAPQFMHVAPQVYISSNSVPYAFNQRPSTGFAQLPIYQHIAYPYGTAPTQTQSTVSYNYYPASMMQRATGTIPQAPVANPNSQNQMPSVPIVTNNHHQQTFPRQQQHKRRSNAIPIIDPDTGADRLQELFEDNSHPPSGESSARQTPQPSAATQSHNKEVQATFAKQVLQALNKDTTSADQQPQQQQQHHHSFVPPAPPKDEHHSEHHTDNAGGVHPANHVVHEQAYVMGQVHQVQQQQPQHPQINREVVQTSKLQAEAKEFVLTAKETPIVSANIEAVEVTLPNKLPKDRESPAKGRKQRIGDHKDSNKDVAAVTAVSKEVLVDNKEPSSTKDEAKPIHETSPSPTIAPSNTTQVAAVSKEAVAPAKEATAPLQDKHRSSHHQHPQQQPQHPQQQPQHPQQQQQQQQQHRKDSKEKQPLERQDSSGSTNAAAAAAAAQEAKSKQNAQRSSSKQGSGGVNANTKSLPTPVQVPPPQPAKPASKSNKKNELNLKGANKEGTDMDAFNDNSLREEVNSNVIPTQVVNNSDIINANSLPPTANNAVPSHTSEVNAKTEASNKKFDNNVAVKPAEIVTKTTKNKIDITDIVKEKPKNIKPFTSMIGQDEIDRAAMTQSNEKIVQAKNDVNAKTSEISRIENKLPYTDGQWSPANQNGIKKYQKDFLIALRDTPASRAAPDNLPDFVLADDRGRLGDGRLSMGGSRIDFNPSFNTYGRNSSQKGPISGRSSASKMDRNKGGKGSTAKPTIKLSLSVKEEVKLHESENAWKPARFTKGECATDEDKKTEELYRNVRGILNKLTPQKFDTLLQQVRNLSIDTTERLQGVIDLVFEKAVDEPNFSVAYASMCGHLALIQVPKSTSGKDKDDKEEFVNFRKLLITRCQQEFEKQSVDESFKEQKLKEIEECTDPDKRKDIEFDFEEHLRRVRMKSVGNIRFIGELFKQQMLTQKIMLRCLNNLLDNGDEESLECLCKLLTTIGKELESKGIHLEDIFNKMKNLADRRQGTKISSRIRFMLQDVIDLRNSKWVPRRQDLNPKMIDQIQKEAEQEQMNIQMMNSVPMTPRKDERGGGGGGGSGSQSSVNDRKGGRGRITDDGGWTMMKSSKPSGFSVQSDKLKAGKAPTADEPLGHSGQFRHWLAGSNVKPAALQVPNTANMFTALENIESDKRFNSRSGQKDPYYSKGTSLERGSYKYDSRSGSRSGSQHRSNDSSASSSQRGTPAPAPPVVQQPPHNVAQQPAAQRVPPTAVAPSISSAPVQIENLTDDQRYRRITNNLDEYVNGNCTLEEYFTDISCAVSPSQFSRMVNDSILHILEKSQDTRLKTGSLFAKLILQGKISLDDYCTGLEELFWQADDLKIDIPKIWDYLAEILVDSIIEEALPLKSLHKTASVLIKQKQCDKLLVSLFKLVISNKGTNCLQTLWQLSHLQVSDFMDASQVDAFIKDNQFQLLLGGATPGSQMQLSYDEIQTKLLNFLRNNRNIDDICDWVLANVGEAGVNETKFIRALATAIFEDSINKNLKLAPERLEQHTNLLLKYVDNNPGFELECLYALQALIHKMEHPQGLLLTICDKLYELGTFSQESFVSWEQSKDPAEQEGKGVALMQLTSFFCQLKENDEDDVDDDASSGSEQDTEE</sequence>
<evidence type="ECO:0000313" key="10">
    <source>
        <dbReference type="Proteomes" id="UP001153712"/>
    </source>
</evidence>
<dbReference type="Pfam" id="PF02020">
    <property type="entry name" value="W2"/>
    <property type="match status" value="1"/>
</dbReference>
<dbReference type="OrthoDB" id="514777at2759"/>
<dbReference type="PANTHER" id="PTHR23253:SF78">
    <property type="entry name" value="EUKARYOTIC TRANSLATION INITIATION FACTOR 4G1, ISOFORM B-RELATED"/>
    <property type="match status" value="1"/>
</dbReference>
<feature type="compositionally biased region" description="Basic and acidic residues" evidence="6">
    <location>
        <begin position="1219"/>
        <end position="1230"/>
    </location>
</feature>
<dbReference type="Pfam" id="PF02847">
    <property type="entry name" value="MA3"/>
    <property type="match status" value="1"/>
</dbReference>
<feature type="compositionally biased region" description="Basic and acidic residues" evidence="6">
    <location>
        <begin position="340"/>
        <end position="351"/>
    </location>
</feature>
<feature type="region of interest" description="Disordered" evidence="6">
    <location>
        <begin position="111"/>
        <end position="133"/>
    </location>
</feature>
<feature type="compositionally biased region" description="Basic and acidic residues" evidence="6">
    <location>
        <begin position="428"/>
        <end position="451"/>
    </location>
</feature>
<feature type="compositionally biased region" description="Low complexity" evidence="6">
    <location>
        <begin position="1334"/>
        <end position="1351"/>
    </location>
</feature>
<accession>A0A9P0DFE7</accession>
<reference evidence="9" key="1">
    <citation type="submission" date="2022-01" db="EMBL/GenBank/DDBJ databases">
        <authorList>
            <person name="King R."/>
        </authorList>
    </citation>
    <scope>NUCLEOTIDE SEQUENCE</scope>
</reference>
<feature type="compositionally biased region" description="Polar residues" evidence="6">
    <location>
        <begin position="585"/>
        <end position="609"/>
    </location>
</feature>
<dbReference type="GO" id="GO:0006417">
    <property type="term" value="P:regulation of translation"/>
    <property type="evidence" value="ECO:0007669"/>
    <property type="project" value="UniProtKB-KW"/>
</dbReference>
<dbReference type="EMBL" id="OU900094">
    <property type="protein sequence ID" value="CAH1141154.1"/>
    <property type="molecule type" value="Genomic_DNA"/>
</dbReference>
<feature type="region of interest" description="Disordered" evidence="6">
    <location>
        <begin position="833"/>
        <end position="886"/>
    </location>
</feature>
<feature type="compositionally biased region" description="Basic and acidic residues" evidence="6">
    <location>
        <begin position="551"/>
        <end position="565"/>
    </location>
</feature>
<dbReference type="SMART" id="SM00544">
    <property type="entry name" value="MA3"/>
    <property type="match status" value="1"/>
</dbReference>
<dbReference type="InterPro" id="IPR003890">
    <property type="entry name" value="MIF4G-like_typ-3"/>
</dbReference>
<comment type="similarity">
    <text evidence="1">Belongs to the eukaryotic initiation factor 4G family.</text>
</comment>
<dbReference type="Gene3D" id="1.25.40.180">
    <property type="match status" value="3"/>
</dbReference>
<feature type="compositionally biased region" description="Basic and acidic residues" evidence="6">
    <location>
        <begin position="263"/>
        <end position="275"/>
    </location>
</feature>
<dbReference type="CDD" id="cd11559">
    <property type="entry name" value="W2_eIF4G1_like"/>
    <property type="match status" value="1"/>
</dbReference>
<proteinExistence type="inferred from homology"/>
<feature type="compositionally biased region" description="Basic and acidic residues" evidence="6">
    <location>
        <begin position="627"/>
        <end position="641"/>
    </location>
</feature>
<dbReference type="GO" id="GO:0003729">
    <property type="term" value="F:mRNA binding"/>
    <property type="evidence" value="ECO:0007669"/>
    <property type="project" value="TreeGrafter"/>
</dbReference>
<dbReference type="InterPro" id="IPR003307">
    <property type="entry name" value="W2_domain"/>
</dbReference>
<dbReference type="InterPro" id="IPR016024">
    <property type="entry name" value="ARM-type_fold"/>
</dbReference>
<evidence type="ECO:0000259" key="8">
    <source>
        <dbReference type="PROSITE" id="PS51366"/>
    </source>
</evidence>
<feature type="compositionally biased region" description="Polar residues" evidence="6">
    <location>
        <begin position="847"/>
        <end position="869"/>
    </location>
</feature>
<feature type="compositionally biased region" description="Low complexity" evidence="6">
    <location>
        <begin position="527"/>
        <end position="549"/>
    </location>
</feature>
<evidence type="ECO:0000256" key="6">
    <source>
        <dbReference type="SAM" id="MobiDB-lite"/>
    </source>
</evidence>
<dbReference type="PROSITE" id="PS51363">
    <property type="entry name" value="W2"/>
    <property type="match status" value="1"/>
</dbReference>
<dbReference type="SUPFAM" id="SSF48371">
    <property type="entry name" value="ARM repeat"/>
    <property type="match status" value="3"/>
</dbReference>
<dbReference type="InterPro" id="IPR049485">
    <property type="entry name" value="eIF4G1-like_eIF4E-bd"/>
</dbReference>
<evidence type="ECO:0000259" key="7">
    <source>
        <dbReference type="PROSITE" id="PS51363"/>
    </source>
</evidence>
<feature type="compositionally biased region" description="Polar residues" evidence="6">
    <location>
        <begin position="1237"/>
        <end position="1249"/>
    </location>
</feature>
<evidence type="ECO:0000256" key="3">
    <source>
        <dbReference type="ARBA" id="ARBA00022553"/>
    </source>
</evidence>
<dbReference type="Pfam" id="PF21140">
    <property type="entry name" value="eIF4G1-like_eIF4E-bd"/>
    <property type="match status" value="1"/>
</dbReference>
<evidence type="ECO:0000313" key="9">
    <source>
        <dbReference type="EMBL" id="CAH1141154.1"/>
    </source>
</evidence>
<feature type="region of interest" description="Disordered" evidence="6">
    <location>
        <begin position="1749"/>
        <end position="1769"/>
    </location>
</feature>
<feature type="region of interest" description="Disordered" evidence="6">
    <location>
        <begin position="238"/>
        <end position="299"/>
    </location>
</feature>
<dbReference type="GO" id="GO:0003743">
    <property type="term" value="F:translation initiation factor activity"/>
    <property type="evidence" value="ECO:0007669"/>
    <property type="project" value="UniProtKB-KW"/>
</dbReference>
<keyword evidence="3" id="KW-0597">Phosphoprotein</keyword>
<organism evidence="9 10">
    <name type="scientific">Phyllotreta striolata</name>
    <name type="common">Striped flea beetle</name>
    <name type="synonym">Crioceris striolata</name>
    <dbReference type="NCBI Taxonomy" id="444603"/>
    <lineage>
        <taxon>Eukaryota</taxon>
        <taxon>Metazoa</taxon>
        <taxon>Ecdysozoa</taxon>
        <taxon>Arthropoda</taxon>
        <taxon>Hexapoda</taxon>
        <taxon>Insecta</taxon>
        <taxon>Pterygota</taxon>
        <taxon>Neoptera</taxon>
        <taxon>Endopterygota</taxon>
        <taxon>Coleoptera</taxon>
        <taxon>Polyphaga</taxon>
        <taxon>Cucujiformia</taxon>
        <taxon>Chrysomeloidea</taxon>
        <taxon>Chrysomelidae</taxon>
        <taxon>Galerucinae</taxon>
        <taxon>Alticini</taxon>
        <taxon>Phyllotreta</taxon>
    </lineage>
</organism>
<feature type="compositionally biased region" description="Polar residues" evidence="6">
    <location>
        <begin position="483"/>
        <end position="498"/>
    </location>
</feature>
<keyword evidence="5" id="KW-0648">Protein biosynthesis</keyword>
<gene>
    <name evidence="9" type="ORF">PHYEVI_LOCUS870</name>
</gene>
<feature type="compositionally biased region" description="Basic and acidic residues" evidence="6">
    <location>
        <begin position="463"/>
        <end position="481"/>
    </location>
</feature>